<sequence length="428" mass="46307">MEGELESILNGLEEEGYSTSSISKAVHSLDEYQVKSRIELFQLISNASFQDDPKTLHRALEALVANNEKLIPQTPEAGLAQHCPTLLQLSTQIKEISEQALKEKSIADLKFQLNEFKNSINNGNLPEAAWCVLNLENLAAKERELENETKLTSDADTLMLHPSKEYSLNRSSANESIGKATNAESSFINSPLCNGKLEDKNASTALAISRLATSCRLELDERLNVAWTNILVPMKHSSLDSSKPLTIAAARSRGWIRKVLDSDPLFCIPELGLDKSTDVGESREPHTNDGVTSSSSFPETLYVQATVPSILEAAKVLGSDSQLLQKLADVILRDLLDPILKQKAAKGAVRIVSDSDPILSKMLADLRVDNDKAKGTNETIGIVHKKGFSKDSGSTSHGGGGGGGDGGAGGEGRGSRRERDRFDLGFQV</sequence>
<feature type="compositionally biased region" description="Basic and acidic residues" evidence="1">
    <location>
        <begin position="413"/>
        <end position="428"/>
    </location>
</feature>
<accession>A0A7S0V4D9</accession>
<dbReference type="EMBL" id="HBFM01022360">
    <property type="protein sequence ID" value="CAD8779848.1"/>
    <property type="molecule type" value="Transcribed_RNA"/>
</dbReference>
<reference evidence="2" key="1">
    <citation type="submission" date="2021-01" db="EMBL/GenBank/DDBJ databases">
        <authorList>
            <person name="Corre E."/>
            <person name="Pelletier E."/>
            <person name="Niang G."/>
            <person name="Scheremetjew M."/>
            <person name="Finn R."/>
            <person name="Kale V."/>
            <person name="Holt S."/>
            <person name="Cochrane G."/>
            <person name="Meng A."/>
            <person name="Brown T."/>
            <person name="Cohen L."/>
        </authorList>
    </citation>
    <scope>NUCLEOTIDE SEQUENCE</scope>
    <source>
        <strain evidence="2">SAG 63-3</strain>
    </source>
</reference>
<proteinExistence type="predicted"/>
<evidence type="ECO:0000313" key="2">
    <source>
        <dbReference type="EMBL" id="CAD8779848.1"/>
    </source>
</evidence>
<organism evidence="2">
    <name type="scientific">Polytomella parva</name>
    <dbReference type="NCBI Taxonomy" id="51329"/>
    <lineage>
        <taxon>Eukaryota</taxon>
        <taxon>Viridiplantae</taxon>
        <taxon>Chlorophyta</taxon>
        <taxon>core chlorophytes</taxon>
        <taxon>Chlorophyceae</taxon>
        <taxon>CS clade</taxon>
        <taxon>Chlamydomonadales</taxon>
        <taxon>Chlamydomonadaceae</taxon>
        <taxon>Polytomella</taxon>
    </lineage>
</organism>
<protein>
    <submittedName>
        <fullName evidence="2">Uncharacterized protein</fullName>
    </submittedName>
</protein>
<gene>
    <name evidence="2" type="ORF">PPAR00522_LOCUS14529</name>
</gene>
<feature type="region of interest" description="Disordered" evidence="1">
    <location>
        <begin position="386"/>
        <end position="428"/>
    </location>
</feature>
<dbReference type="AlphaFoldDB" id="A0A7S0V4D9"/>
<evidence type="ECO:0000256" key="1">
    <source>
        <dbReference type="SAM" id="MobiDB-lite"/>
    </source>
</evidence>
<name>A0A7S0V4D9_9CHLO</name>
<feature type="compositionally biased region" description="Gly residues" evidence="1">
    <location>
        <begin position="396"/>
        <end position="412"/>
    </location>
</feature>